<feature type="chain" id="PRO_5045750892" evidence="1">
    <location>
        <begin position="21"/>
        <end position="413"/>
    </location>
</feature>
<evidence type="ECO:0000313" key="2">
    <source>
        <dbReference type="EMBL" id="KAK4502255.1"/>
    </source>
</evidence>
<protein>
    <submittedName>
        <fullName evidence="2">Uncharacterized protein</fullName>
    </submittedName>
</protein>
<proteinExistence type="predicted"/>
<accession>A0ABR0ELX8</accession>
<dbReference type="EMBL" id="JAXOVC010000004">
    <property type="protein sequence ID" value="KAK4502255.1"/>
    <property type="molecule type" value="Genomic_DNA"/>
</dbReference>
<evidence type="ECO:0000313" key="3">
    <source>
        <dbReference type="Proteomes" id="UP001305779"/>
    </source>
</evidence>
<reference evidence="2 3" key="1">
    <citation type="journal article" date="2023" name="G3 (Bethesda)">
        <title>A chromosome-level genome assembly of Zasmidium syzygii isolated from banana leaves.</title>
        <authorList>
            <person name="van Westerhoven A.C."/>
            <person name="Mehrabi R."/>
            <person name="Talebi R."/>
            <person name="Steentjes M.B.F."/>
            <person name="Corcolon B."/>
            <person name="Chong P.A."/>
            <person name="Kema G.H.J."/>
            <person name="Seidl M.F."/>
        </authorList>
    </citation>
    <scope>NUCLEOTIDE SEQUENCE [LARGE SCALE GENOMIC DNA]</scope>
    <source>
        <strain evidence="2 3">P124</strain>
    </source>
</reference>
<comment type="caution">
    <text evidence="2">The sequence shown here is derived from an EMBL/GenBank/DDBJ whole genome shotgun (WGS) entry which is preliminary data.</text>
</comment>
<evidence type="ECO:0000256" key="1">
    <source>
        <dbReference type="SAM" id="SignalP"/>
    </source>
</evidence>
<gene>
    <name evidence="2" type="ORF">PRZ48_005680</name>
</gene>
<name>A0ABR0ELX8_ZASCE</name>
<dbReference type="Proteomes" id="UP001305779">
    <property type="component" value="Unassembled WGS sequence"/>
</dbReference>
<sequence length="413" mass="47657">MTRLTTTHFFFQYLIFSSSAVFTQFWNVTPPINSNDTLYAGWPQIKVSAEIEIYNGVAHNHNRTYAHHPQLYARGNRHVYLIHSSAAVDEDSMGQNIWFSQSHDGGFTWTPSVPILPPALLKNQTQEGNFSYFCNEGIQQRALQADALIEHEGLLYAIAQTTDFWCAGDAGSGNHAAGRIVRPLHFNGSLAGDPCWIVKNNWTDYVRYNKTVYGTKYGMRHCEKARELSDLLAKPEYVPPWSDFEYNQAVYAADNNHSMQEVTHAVWLEHPGVWQRFWRDVSPMNNSMAVWVEYSRTGRDWYSHIEREYGNQIFETNIPDAKTKQFLLDLRDLKLLFSNPRANTELVRQPLTIVSSRGWTYEKVGVLRTNASTRIAPDTRDYKNRGFSYPAAVGVGKWWWRIVRIRRMFGLVL</sequence>
<keyword evidence="3" id="KW-1185">Reference proteome</keyword>
<keyword evidence="1" id="KW-0732">Signal</keyword>
<organism evidence="2 3">
    <name type="scientific">Zasmidium cellare</name>
    <name type="common">Wine cellar mold</name>
    <name type="synonym">Racodium cellare</name>
    <dbReference type="NCBI Taxonomy" id="395010"/>
    <lineage>
        <taxon>Eukaryota</taxon>
        <taxon>Fungi</taxon>
        <taxon>Dikarya</taxon>
        <taxon>Ascomycota</taxon>
        <taxon>Pezizomycotina</taxon>
        <taxon>Dothideomycetes</taxon>
        <taxon>Dothideomycetidae</taxon>
        <taxon>Mycosphaerellales</taxon>
        <taxon>Mycosphaerellaceae</taxon>
        <taxon>Zasmidium</taxon>
    </lineage>
</organism>
<feature type="signal peptide" evidence="1">
    <location>
        <begin position="1"/>
        <end position="20"/>
    </location>
</feature>